<dbReference type="RefSeq" id="XP_021097542.1">
    <property type="nucleotide sequence ID" value="XM_021241883.1"/>
</dbReference>
<protein>
    <recommendedName>
        <fullName evidence="3 7">WD repeat-containing protein 76</fullName>
    </recommendedName>
</protein>
<dbReference type="GO" id="GO:2000001">
    <property type="term" value="P:regulation of DNA damage checkpoint"/>
    <property type="evidence" value="ECO:0007669"/>
    <property type="project" value="TreeGrafter"/>
</dbReference>
<evidence type="ECO:0000256" key="3">
    <source>
        <dbReference type="ARBA" id="ARBA00021234"/>
    </source>
</evidence>
<name>A0AAX6RIH8_HETGA</name>
<feature type="region of interest" description="Disordered" evidence="8">
    <location>
        <begin position="145"/>
        <end position="183"/>
    </location>
</feature>
<dbReference type="InterPro" id="IPR050853">
    <property type="entry name" value="WD_repeat_DNA-damage-binding"/>
</dbReference>
<keyword evidence="4 7" id="KW-0853">WD repeat</keyword>
<evidence type="ECO:0000256" key="8">
    <source>
        <dbReference type="SAM" id="MobiDB-lite"/>
    </source>
</evidence>
<gene>
    <name evidence="10" type="primary">Wdr76</name>
</gene>
<evidence type="ECO:0000313" key="9">
    <source>
        <dbReference type="Proteomes" id="UP000694906"/>
    </source>
</evidence>
<organism evidence="9 10">
    <name type="scientific">Heterocephalus glaber</name>
    <name type="common">Naked mole rat</name>
    <dbReference type="NCBI Taxonomy" id="10181"/>
    <lineage>
        <taxon>Eukaryota</taxon>
        <taxon>Metazoa</taxon>
        <taxon>Chordata</taxon>
        <taxon>Craniata</taxon>
        <taxon>Vertebrata</taxon>
        <taxon>Euteleostomi</taxon>
        <taxon>Mammalia</taxon>
        <taxon>Eutheria</taxon>
        <taxon>Euarchontoglires</taxon>
        <taxon>Glires</taxon>
        <taxon>Rodentia</taxon>
        <taxon>Hystricomorpha</taxon>
        <taxon>Bathyergidae</taxon>
        <taxon>Heterocephalus</taxon>
    </lineage>
</organism>
<dbReference type="Pfam" id="PF00400">
    <property type="entry name" value="WD40"/>
    <property type="match status" value="3"/>
</dbReference>
<keyword evidence="5" id="KW-0677">Repeat</keyword>
<dbReference type="InterPro" id="IPR001680">
    <property type="entry name" value="WD40_rpt"/>
</dbReference>
<keyword evidence="9" id="KW-1185">Reference proteome</keyword>
<evidence type="ECO:0000313" key="10">
    <source>
        <dbReference type="RefSeq" id="XP_021097542.1"/>
    </source>
</evidence>
<evidence type="ECO:0000256" key="6">
    <source>
        <dbReference type="ARBA" id="ARBA00065536"/>
    </source>
</evidence>
<evidence type="ECO:0000256" key="1">
    <source>
        <dbReference type="ARBA" id="ARBA00002530"/>
    </source>
</evidence>
<dbReference type="GeneID" id="101697052"/>
<dbReference type="SUPFAM" id="SSF50978">
    <property type="entry name" value="WD40 repeat-like"/>
    <property type="match status" value="1"/>
</dbReference>
<dbReference type="PANTHER" id="PTHR14773:SF0">
    <property type="entry name" value="WD REPEAT-CONTAINING PROTEIN 76"/>
    <property type="match status" value="1"/>
</dbReference>
<comment type="function">
    <text evidence="1 7">Specifically binds 5-hydroxymethylcytosine (5hmC), suggesting that it acts as a specific reader of 5hmC.</text>
</comment>
<comment type="similarity">
    <text evidence="2 7">Belongs to the WD repeat DDB2/WDR76 family.</text>
</comment>
<dbReference type="SMART" id="SM00320">
    <property type="entry name" value="WD40"/>
    <property type="match status" value="3"/>
</dbReference>
<evidence type="ECO:0000256" key="4">
    <source>
        <dbReference type="ARBA" id="ARBA00022574"/>
    </source>
</evidence>
<dbReference type="InterPro" id="IPR015943">
    <property type="entry name" value="WD40/YVTN_repeat-like_dom_sf"/>
</dbReference>
<evidence type="ECO:0000256" key="7">
    <source>
        <dbReference type="RuleBase" id="RU365004"/>
    </source>
</evidence>
<dbReference type="GO" id="GO:0005634">
    <property type="term" value="C:nucleus"/>
    <property type="evidence" value="ECO:0007669"/>
    <property type="project" value="TreeGrafter"/>
</dbReference>
<dbReference type="FunFam" id="2.130.10.10:FF:000180">
    <property type="entry name" value="WD repeat-containing protein 76"/>
    <property type="match status" value="1"/>
</dbReference>
<dbReference type="CTD" id="79968"/>
<dbReference type="AlphaFoldDB" id="A0AAX6RIH8"/>
<accession>A0AAX6RIH8</accession>
<dbReference type="GO" id="GO:0003677">
    <property type="term" value="F:DNA binding"/>
    <property type="evidence" value="ECO:0007669"/>
    <property type="project" value="TreeGrafter"/>
</dbReference>
<sequence>MTFFFPRQSVTLYYRLALNRCMPPHSARKNCGSNSGPCACEAGGGGTTTEVNEFKENQDVTYASLRPVQTTVLGKTAKVYLTPFSLSDYKLEQPKHSKSLSEKNSNYTMVCQKSELKKTCEEILTPKMKAIPSKAESTLQKLSLDVHTESNKSGHKSPSAATVLSADLESSDEDNTPGMDDFSGLSHYEKKRLKNISENAKFFASLQLSESAARLREMIKKRQPPKFKRKKPKKRENEIGCRRSMRLLKVNPSEISIPAPPTAPILVENENPLLPPGPLEMIPENADDNHELFKGFLQTWAEMNKTSKKMEKELSSLKSYKTNLNGMVISEDTVHKVTKGSISSVALHPSETRILVAAGSKSGQIGLWDLTQQHKEDGTYVFYPHSQPISCLYFSPDNPAHLLSLSYDGTLRCGDFSRAVFDEVYRNESRSLSSFDFLAESAATLLVGHWDGALSLVDRRTPGTSYEKLINSSMTKIRTVHMHPVHRQYFITAGLRDTHVYDARYLNPRRSQPLVSLTEHTKSIASAYFSPVTGNRVVSTCADCKLRIFDSSCVSSQMPLLTSIRHNTVTGRWLTRFQAVWDPKQEDCIIVGSMVHPRRVEVFHETGKGVHSLLGECLGSVCSINAMHPTRYVLAGGNSSGRLHVFMKPGSC</sequence>
<evidence type="ECO:0000256" key="2">
    <source>
        <dbReference type="ARBA" id="ARBA00005434"/>
    </source>
</evidence>
<evidence type="ECO:0000256" key="5">
    <source>
        <dbReference type="ARBA" id="ARBA00022737"/>
    </source>
</evidence>
<proteinExistence type="inferred from homology"/>
<dbReference type="InterPro" id="IPR036322">
    <property type="entry name" value="WD40_repeat_dom_sf"/>
</dbReference>
<comment type="subunit">
    <text evidence="6 7">Interacts with CUL4A and/or CUL4B.</text>
</comment>
<dbReference type="Proteomes" id="UP000694906">
    <property type="component" value="Unplaced"/>
</dbReference>
<dbReference type="PANTHER" id="PTHR14773">
    <property type="entry name" value="WD REPEAT-CONTAINING PROTEIN 76"/>
    <property type="match status" value="1"/>
</dbReference>
<reference evidence="10" key="1">
    <citation type="submission" date="2025-08" db="UniProtKB">
        <authorList>
            <consortium name="RefSeq"/>
        </authorList>
    </citation>
    <scope>IDENTIFICATION</scope>
</reference>
<dbReference type="Gene3D" id="2.130.10.10">
    <property type="entry name" value="YVTN repeat-like/Quinoprotein amine dehydrogenase"/>
    <property type="match status" value="1"/>
</dbReference>